<protein>
    <submittedName>
        <fullName evidence="2">DEAD/DEAH box helicase family protein</fullName>
        <ecNumber evidence="2">3.6.4.-</ecNumber>
    </submittedName>
</protein>
<dbReference type="InterPro" id="IPR027417">
    <property type="entry name" value="P-loop_NTPase"/>
</dbReference>
<dbReference type="Gene3D" id="3.40.50.300">
    <property type="entry name" value="P-loop containing nucleotide triphosphate hydrolases"/>
    <property type="match status" value="2"/>
</dbReference>
<dbReference type="EMBL" id="JBDXSU010000006">
    <property type="protein sequence ID" value="MFB5190682.1"/>
    <property type="molecule type" value="Genomic_DNA"/>
</dbReference>
<dbReference type="GO" id="GO:0004386">
    <property type="term" value="F:helicase activity"/>
    <property type="evidence" value="ECO:0007669"/>
    <property type="project" value="UniProtKB-KW"/>
</dbReference>
<organism evidence="2 3">
    <name type="scientific">Alicyclobacillus fastidiosus</name>
    <dbReference type="NCBI Taxonomy" id="392011"/>
    <lineage>
        <taxon>Bacteria</taxon>
        <taxon>Bacillati</taxon>
        <taxon>Bacillota</taxon>
        <taxon>Bacilli</taxon>
        <taxon>Bacillales</taxon>
        <taxon>Alicyclobacillaceae</taxon>
        <taxon>Alicyclobacillus</taxon>
    </lineage>
</organism>
<keyword evidence="3" id="KW-1185">Reference proteome</keyword>
<evidence type="ECO:0000313" key="2">
    <source>
        <dbReference type="EMBL" id="MFB5190682.1"/>
    </source>
</evidence>
<dbReference type="SUPFAM" id="SSF52540">
    <property type="entry name" value="P-loop containing nucleoside triphosphate hydrolases"/>
    <property type="match status" value="2"/>
</dbReference>
<reference evidence="2 3" key="1">
    <citation type="journal article" date="2024" name="Int. J. Mol. Sci.">
        <title>Exploration of Alicyclobacillus spp. Genome in Search of Antibiotic Resistance.</title>
        <authorList>
            <person name="Bucka-Kolendo J."/>
            <person name="Kiousi D.E."/>
            <person name="Dekowska A."/>
            <person name="Mikolajczuk-Szczyrba A."/>
            <person name="Karadedos D.M."/>
            <person name="Michael P."/>
            <person name="Galanis A."/>
            <person name="Sokolowska B."/>
        </authorList>
    </citation>
    <scope>NUCLEOTIDE SEQUENCE [LARGE SCALE GENOMIC DNA]</scope>
    <source>
        <strain evidence="2 3">KKP 3000</strain>
    </source>
</reference>
<dbReference type="EC" id="3.6.4.-" evidence="2"/>
<dbReference type="InterPro" id="IPR006935">
    <property type="entry name" value="Helicase/UvrB_N"/>
</dbReference>
<evidence type="ECO:0000313" key="3">
    <source>
        <dbReference type="Proteomes" id="UP001579974"/>
    </source>
</evidence>
<dbReference type="Pfam" id="PF04851">
    <property type="entry name" value="ResIII"/>
    <property type="match status" value="1"/>
</dbReference>
<feature type="domain" description="Helicase/UvrB N-terminal" evidence="1">
    <location>
        <begin position="5"/>
        <end position="184"/>
    </location>
</feature>
<comment type="caution">
    <text evidence="2">The sequence shown here is derived from an EMBL/GenBank/DDBJ whole genome shotgun (WGS) entry which is preliminary data.</text>
</comment>
<keyword evidence="2" id="KW-0378">Hydrolase</keyword>
<evidence type="ECO:0000259" key="1">
    <source>
        <dbReference type="Pfam" id="PF04851"/>
    </source>
</evidence>
<keyword evidence="2" id="KW-0067">ATP-binding</keyword>
<sequence>MAVVKLFDFQQEAVNRLLESAIDYFKSGPDRLEGRNVPYVGQLKAVTGARKTPIMAKLIGQLGPCIVLWTTKFGSVVDQTVANLRSGGKYHQLFGTSQIEVIKFTEIPSYEQWRDILDRSQGITVLVSTVAAWNSTEKDDRLNVHRVSQDWGNVSRWEQLRTHRSRPLWVVYDEAHNSTSDQVELLDELEPSGFFVASASPVQGKLHKYLTTLSDETRRRRIVPVSTREVVEAELLKSTISLADYESSAEDMIGDVVARRGELEKKLVLQQSSTVPKAIYVVEASNSKGTESRPVYIWRTLIKLGVSPREIAICTNTKDLPKDAIRVNSVNQLSDEFTHIIFNKKLQEGWDDPSVYLCYFDGKTGSAVRIQQVIGRALRQPGAKHLQDEDLNTAFFFVHCPTDLL</sequence>
<dbReference type="RefSeq" id="WP_275474704.1">
    <property type="nucleotide sequence ID" value="NZ_CP162940.1"/>
</dbReference>
<dbReference type="CDD" id="cd18785">
    <property type="entry name" value="SF2_C"/>
    <property type="match status" value="1"/>
</dbReference>
<dbReference type="Proteomes" id="UP001579974">
    <property type="component" value="Unassembled WGS sequence"/>
</dbReference>
<keyword evidence="2" id="KW-0547">Nucleotide-binding</keyword>
<dbReference type="GO" id="GO:0016787">
    <property type="term" value="F:hydrolase activity"/>
    <property type="evidence" value="ECO:0007669"/>
    <property type="project" value="UniProtKB-KW"/>
</dbReference>
<gene>
    <name evidence="2" type="ORF">KKP3000_004153</name>
</gene>
<proteinExistence type="predicted"/>
<name>A0ABV5AGA7_9BACL</name>
<keyword evidence="2" id="KW-0347">Helicase</keyword>
<accession>A0ABV5AGA7</accession>